<protein>
    <submittedName>
        <fullName evidence="1">Uncharacterized protein</fullName>
    </submittedName>
</protein>
<organism evidence="1 2">
    <name type="scientific">Herbaspirillum rubrisubalbicans Os34</name>
    <dbReference type="NCBI Taxonomy" id="1235827"/>
    <lineage>
        <taxon>Bacteria</taxon>
        <taxon>Pseudomonadati</taxon>
        <taxon>Pseudomonadota</taxon>
        <taxon>Betaproteobacteria</taxon>
        <taxon>Burkholderiales</taxon>
        <taxon>Oxalobacteraceae</taxon>
        <taxon>Herbaspirillum</taxon>
    </lineage>
</organism>
<accession>A0A6M3ZKJ1</accession>
<evidence type="ECO:0000313" key="1">
    <source>
        <dbReference type="EMBL" id="QJP99177.1"/>
    </source>
</evidence>
<evidence type="ECO:0000313" key="2">
    <source>
        <dbReference type="Proteomes" id="UP000501648"/>
    </source>
</evidence>
<proteinExistence type="predicted"/>
<reference evidence="1 2" key="1">
    <citation type="journal article" date="2012" name="J. Bacteriol.">
        <title>Genome sequence of the pathogenic Herbaspirillum seropedicae strain Os34, isolated from rice roots.</title>
        <authorList>
            <person name="Ye W."/>
            <person name="Ye S."/>
            <person name="Liu J."/>
            <person name="Chang S."/>
            <person name="Chen M."/>
            <person name="Zhu B."/>
            <person name="Guo L."/>
            <person name="An Q."/>
        </authorList>
    </citation>
    <scope>NUCLEOTIDE SEQUENCE [LARGE SCALE GENOMIC DNA]</scope>
    <source>
        <strain evidence="1 2">Os34</strain>
    </source>
</reference>
<dbReference type="EMBL" id="CP008956">
    <property type="protein sequence ID" value="QJP99177.1"/>
    <property type="molecule type" value="Genomic_DNA"/>
</dbReference>
<name>A0A6M3ZKJ1_9BURK</name>
<sequence>MLLIDAMQKEVTAILRRMVGGIQDAAGCIQIVRDGGEYPSAPVSGSSGAFIDQIDKLAKSREFLERKVHKIPLCFLFCLAPTAQPERHRIIAA</sequence>
<dbReference type="Proteomes" id="UP000501648">
    <property type="component" value="Chromosome"/>
</dbReference>
<dbReference type="AlphaFoldDB" id="A0A6M3ZKJ1"/>
<gene>
    <name evidence="1" type="ORF">C798_02715</name>
</gene>